<proteinExistence type="predicted"/>
<gene>
    <name evidence="1" type="ORF">IV44_GL001272</name>
</gene>
<name>A0A0R2KSE0_LACAM</name>
<dbReference type="PATRIC" id="fig|695563.3.peg.1325"/>
<reference evidence="1 2" key="1">
    <citation type="journal article" date="2015" name="Genome Announc.">
        <title>Expanding the biotechnology potential of lactobacilli through comparative genomics of 213 strains and associated genera.</title>
        <authorList>
            <person name="Sun Z."/>
            <person name="Harris H.M."/>
            <person name="McCann A."/>
            <person name="Guo C."/>
            <person name="Argimon S."/>
            <person name="Zhang W."/>
            <person name="Yang X."/>
            <person name="Jeffery I.B."/>
            <person name="Cooney J.C."/>
            <person name="Kagawa T.F."/>
            <person name="Liu W."/>
            <person name="Song Y."/>
            <person name="Salvetti E."/>
            <person name="Wrobel A."/>
            <person name="Rasinkangas P."/>
            <person name="Parkhill J."/>
            <person name="Rea M.C."/>
            <person name="O'Sullivan O."/>
            <person name="Ritari J."/>
            <person name="Douillard F.P."/>
            <person name="Paul Ross R."/>
            <person name="Yang R."/>
            <person name="Briner A.E."/>
            <person name="Felis G.E."/>
            <person name="de Vos W.M."/>
            <person name="Barrangou R."/>
            <person name="Klaenhammer T.R."/>
            <person name="Caufield P.W."/>
            <person name="Cui Y."/>
            <person name="Zhang H."/>
            <person name="O'Toole P.W."/>
        </authorList>
    </citation>
    <scope>NUCLEOTIDE SEQUENCE [LARGE SCALE GENOMIC DNA]</scope>
    <source>
        <strain evidence="1 2">DSM 16698</strain>
    </source>
</reference>
<evidence type="ECO:0000313" key="1">
    <source>
        <dbReference type="EMBL" id="KRN89101.1"/>
    </source>
</evidence>
<protein>
    <submittedName>
        <fullName evidence="1">Uncharacterized protein</fullName>
    </submittedName>
</protein>
<organism evidence="1 2">
    <name type="scientific">Lactobacillus amylovorus subsp. animalium DSM 16698</name>
    <dbReference type="NCBI Taxonomy" id="695563"/>
    <lineage>
        <taxon>Bacteria</taxon>
        <taxon>Bacillati</taxon>
        <taxon>Bacillota</taxon>
        <taxon>Bacilli</taxon>
        <taxon>Lactobacillales</taxon>
        <taxon>Lactobacillaceae</taxon>
        <taxon>Lactobacillus</taxon>
        <taxon>Lactobacillus amylovorus subsp. animalium</taxon>
    </lineage>
</organism>
<dbReference type="Proteomes" id="UP000051529">
    <property type="component" value="Unassembled WGS sequence"/>
</dbReference>
<sequence>MEFVDHLSLEKYLIDSSVQKQFNDEAKKTSFLLGKFTFRKQDRVDDMEEFILSGINELTPLYEKL</sequence>
<accession>A0A0R2KSE0</accession>
<dbReference type="AlphaFoldDB" id="A0A0R2KSE0"/>
<dbReference type="EMBL" id="JQBQ01000042">
    <property type="protein sequence ID" value="KRN89101.1"/>
    <property type="molecule type" value="Genomic_DNA"/>
</dbReference>
<dbReference type="Pfam" id="PF10786">
    <property type="entry name" value="HI_0552"/>
    <property type="match status" value="1"/>
</dbReference>
<comment type="caution">
    <text evidence="1">The sequence shown here is derived from an EMBL/GenBank/DDBJ whole genome shotgun (WGS) entry which is preliminary data.</text>
</comment>
<dbReference type="InterPro" id="IPR019722">
    <property type="entry name" value="HI_0552_fam"/>
</dbReference>
<evidence type="ECO:0000313" key="2">
    <source>
        <dbReference type="Proteomes" id="UP000051529"/>
    </source>
</evidence>